<evidence type="ECO:0000256" key="6">
    <source>
        <dbReference type="ARBA" id="ARBA00034617"/>
    </source>
</evidence>
<dbReference type="Gene3D" id="3.40.50.300">
    <property type="entry name" value="P-loop containing nucleotide triphosphate hydrolases"/>
    <property type="match status" value="2"/>
</dbReference>
<dbReference type="InterPro" id="IPR027417">
    <property type="entry name" value="P-loop_NTPase"/>
</dbReference>
<reference evidence="11 12" key="1">
    <citation type="submission" date="2014-06" db="EMBL/GenBank/DDBJ databases">
        <title>Evolutionary Origins and Diversification of the Mycorrhizal Mutualists.</title>
        <authorList>
            <consortium name="DOE Joint Genome Institute"/>
            <consortium name="Mycorrhizal Genomics Consortium"/>
            <person name="Kohler A."/>
            <person name="Kuo A."/>
            <person name="Nagy L.G."/>
            <person name="Floudas D."/>
            <person name="Copeland A."/>
            <person name="Barry K.W."/>
            <person name="Cichocki N."/>
            <person name="Veneault-Fourrey C."/>
            <person name="LaButti K."/>
            <person name="Lindquist E.A."/>
            <person name="Lipzen A."/>
            <person name="Lundell T."/>
            <person name="Morin E."/>
            <person name="Murat C."/>
            <person name="Riley R."/>
            <person name="Ohm R."/>
            <person name="Sun H."/>
            <person name="Tunlid A."/>
            <person name="Henrissat B."/>
            <person name="Grigoriev I.V."/>
            <person name="Hibbett D.S."/>
            <person name="Martin F."/>
        </authorList>
    </citation>
    <scope>NUCLEOTIDE SEQUENCE [LARGE SCALE GENOMIC DNA]</scope>
    <source>
        <strain evidence="11 12">SS14</strain>
    </source>
</reference>
<dbReference type="InterPro" id="IPR011545">
    <property type="entry name" value="DEAD/DEAH_box_helicase_dom"/>
</dbReference>
<gene>
    <name evidence="11" type="ORF">M422DRAFT_783694</name>
</gene>
<dbReference type="PANTHER" id="PTHR13710:SF105">
    <property type="entry name" value="ATP-DEPENDENT DNA HELICASE Q1"/>
    <property type="match status" value="1"/>
</dbReference>
<dbReference type="GO" id="GO:0043138">
    <property type="term" value="F:3'-5' DNA helicase activity"/>
    <property type="evidence" value="ECO:0007669"/>
    <property type="project" value="UniProtKB-EC"/>
</dbReference>
<dbReference type="PANTHER" id="PTHR13710">
    <property type="entry name" value="DNA HELICASE RECQ FAMILY MEMBER"/>
    <property type="match status" value="1"/>
</dbReference>
<sequence length="813" mass="91437">MASRASLPTYTEIRDVTHASFGIRPCISQIQAAAAQLEKKSDVVYISGTGSGKTLTFWMPMLFEEESITIHVTSLNILGAQTAEKLNALNIPAINLTAANASPATFTKIKRGKYRLIVAGPELLTKHTGFEDLWKTTSFTRRLQRIHFDEAHCISQWGGSFRPEYAQLFNLRFVRPPSVQFYLASATLPHDVLKDVWTKLRLRDDTCIIRRTNDRWNCAFVVRPMQYPIKSFQDLDFLFSKTRDRIPCFTEKFLIFFNSRKEAEAAAEYLWRKFSVDLRKNVVWFHSVMTEEYRASTMKQFAQGDGEEGGIWGLTCTDAAGMGLDIKDITLIIQWRVPVSLCTHLQRFGRGAHSLSLAAVCILLAEPSVFTEYKEKVAARRPALEAKNILKGTVRAMKNKGGKPKFVKPKEREKEEMEFAMDQFLNAHRLPVCCRRRVCDLYFGNDKIAEAFCCDRCYPRTPPRCCDLCNPEIMSHLEVGTNPPPISTETSREEEEGEEDVEGEGGGGMNEGHVIKRRAIKGYERGVIDWNLHRELLTWRSETYERLWGMYDPLGLGDPIVLPDEVLEHIVDLAHHKAIKEEKDVIVQTRWEDYYELTPEIYQLVLKWSVSRDTLFTSTPCSSCNEKPGDGSSNGVLPGAGDSERKKVRCSGCGGLGHNKRTCKVSNKENLPTTTGSSLPIPATPLPASATFGPPLPQLVPPSTPREHQPFGDKLDTPRISVRTGHVSVHRGWAGPSSVVQTPLRVNLNDASITSPMHSPCYSPYPVPPPSFTLSSLQNEHRLGMPVNYMPIPTRTFYGSLPHVPPLFPPKPQ</sequence>
<dbReference type="SUPFAM" id="SSF52540">
    <property type="entry name" value="P-loop containing nucleoside triphosphate hydrolases"/>
    <property type="match status" value="1"/>
</dbReference>
<dbReference type="InterPro" id="IPR001650">
    <property type="entry name" value="Helicase_C-like"/>
</dbReference>
<protein>
    <recommendedName>
        <fullName evidence="7">DNA 3'-5' helicase</fullName>
        <ecNumber evidence="7">5.6.2.4</ecNumber>
    </recommendedName>
</protein>
<evidence type="ECO:0000256" key="3">
    <source>
        <dbReference type="ARBA" id="ARBA00022840"/>
    </source>
</evidence>
<dbReference type="GO" id="GO:0005524">
    <property type="term" value="F:ATP binding"/>
    <property type="evidence" value="ECO:0007669"/>
    <property type="project" value="UniProtKB-KW"/>
</dbReference>
<dbReference type="SMART" id="SM00490">
    <property type="entry name" value="HELICc"/>
    <property type="match status" value="1"/>
</dbReference>
<dbReference type="PROSITE" id="PS51194">
    <property type="entry name" value="HELICASE_CTER"/>
    <property type="match status" value="1"/>
</dbReference>
<dbReference type="HOGENOM" id="CLU_001103_19_0_1"/>
<keyword evidence="12" id="KW-1185">Reference proteome</keyword>
<evidence type="ECO:0000313" key="12">
    <source>
        <dbReference type="Proteomes" id="UP000054279"/>
    </source>
</evidence>
<dbReference type="PROSITE" id="PS51192">
    <property type="entry name" value="HELICASE_ATP_BIND_1"/>
    <property type="match status" value="1"/>
</dbReference>
<feature type="region of interest" description="Disordered" evidence="8">
    <location>
        <begin position="620"/>
        <end position="645"/>
    </location>
</feature>
<organism evidence="11 12">
    <name type="scientific">Sphaerobolus stellatus (strain SS14)</name>
    <dbReference type="NCBI Taxonomy" id="990650"/>
    <lineage>
        <taxon>Eukaryota</taxon>
        <taxon>Fungi</taxon>
        <taxon>Dikarya</taxon>
        <taxon>Basidiomycota</taxon>
        <taxon>Agaricomycotina</taxon>
        <taxon>Agaricomycetes</taxon>
        <taxon>Phallomycetidae</taxon>
        <taxon>Geastrales</taxon>
        <taxon>Sphaerobolaceae</taxon>
        <taxon>Sphaerobolus</taxon>
    </lineage>
</organism>
<dbReference type="Pfam" id="PF00270">
    <property type="entry name" value="DEAD"/>
    <property type="match status" value="1"/>
</dbReference>
<feature type="compositionally biased region" description="Polar residues" evidence="8">
    <location>
        <begin position="620"/>
        <end position="635"/>
    </location>
</feature>
<dbReference type="Pfam" id="PF00271">
    <property type="entry name" value="Helicase_C"/>
    <property type="match status" value="1"/>
</dbReference>
<comment type="similarity">
    <text evidence="1">Belongs to the helicase family. RecQ subfamily.</text>
</comment>
<dbReference type="GO" id="GO:0000724">
    <property type="term" value="P:double-strand break repair via homologous recombination"/>
    <property type="evidence" value="ECO:0007669"/>
    <property type="project" value="TreeGrafter"/>
</dbReference>
<dbReference type="Proteomes" id="UP000054279">
    <property type="component" value="Unassembled WGS sequence"/>
</dbReference>
<evidence type="ECO:0000256" key="1">
    <source>
        <dbReference type="ARBA" id="ARBA00005446"/>
    </source>
</evidence>
<name>A0A0C9UB15_SPHS4</name>
<dbReference type="InterPro" id="IPR014001">
    <property type="entry name" value="Helicase_ATP-bd"/>
</dbReference>
<comment type="catalytic activity">
    <reaction evidence="6">
        <text>Couples ATP hydrolysis with the unwinding of duplex DNA by translocating in the 3'-5' direction.</text>
        <dbReference type="EC" id="5.6.2.4"/>
    </reaction>
</comment>
<keyword evidence="2" id="KW-0547">Nucleotide-binding</keyword>
<dbReference type="GO" id="GO:0005694">
    <property type="term" value="C:chromosome"/>
    <property type="evidence" value="ECO:0007669"/>
    <property type="project" value="TreeGrafter"/>
</dbReference>
<dbReference type="GO" id="GO:0009378">
    <property type="term" value="F:four-way junction helicase activity"/>
    <property type="evidence" value="ECO:0007669"/>
    <property type="project" value="TreeGrafter"/>
</dbReference>
<evidence type="ECO:0000256" key="7">
    <source>
        <dbReference type="ARBA" id="ARBA00034808"/>
    </source>
</evidence>
<evidence type="ECO:0000259" key="10">
    <source>
        <dbReference type="PROSITE" id="PS51194"/>
    </source>
</evidence>
<feature type="compositionally biased region" description="Acidic residues" evidence="8">
    <location>
        <begin position="492"/>
        <end position="503"/>
    </location>
</feature>
<dbReference type="EC" id="5.6.2.4" evidence="7"/>
<dbReference type="GO" id="GO:0005737">
    <property type="term" value="C:cytoplasm"/>
    <property type="evidence" value="ECO:0007669"/>
    <property type="project" value="TreeGrafter"/>
</dbReference>
<dbReference type="AlphaFoldDB" id="A0A0C9UB15"/>
<dbReference type="OrthoDB" id="10261556at2759"/>
<dbReference type="EMBL" id="KN837237">
    <property type="protein sequence ID" value="KIJ31749.1"/>
    <property type="molecule type" value="Genomic_DNA"/>
</dbReference>
<evidence type="ECO:0000259" key="9">
    <source>
        <dbReference type="PROSITE" id="PS51192"/>
    </source>
</evidence>
<evidence type="ECO:0000256" key="5">
    <source>
        <dbReference type="ARBA" id="ARBA00023235"/>
    </source>
</evidence>
<feature type="domain" description="Helicase C-terminal" evidence="10">
    <location>
        <begin position="234"/>
        <end position="401"/>
    </location>
</feature>
<accession>A0A0C9UB15</accession>
<keyword evidence="3" id="KW-0067">ATP-binding</keyword>
<evidence type="ECO:0000313" key="11">
    <source>
        <dbReference type="EMBL" id="KIJ31749.1"/>
    </source>
</evidence>
<keyword evidence="5" id="KW-0413">Isomerase</keyword>
<evidence type="ECO:0000256" key="2">
    <source>
        <dbReference type="ARBA" id="ARBA00022741"/>
    </source>
</evidence>
<feature type="domain" description="Helicase ATP-binding" evidence="9">
    <location>
        <begin position="34"/>
        <end position="206"/>
    </location>
</feature>
<dbReference type="GO" id="GO:0003677">
    <property type="term" value="F:DNA binding"/>
    <property type="evidence" value="ECO:0007669"/>
    <property type="project" value="UniProtKB-KW"/>
</dbReference>
<dbReference type="SMART" id="SM00487">
    <property type="entry name" value="DEXDc"/>
    <property type="match status" value="1"/>
</dbReference>
<evidence type="ECO:0000256" key="8">
    <source>
        <dbReference type="SAM" id="MobiDB-lite"/>
    </source>
</evidence>
<evidence type="ECO:0000256" key="4">
    <source>
        <dbReference type="ARBA" id="ARBA00023125"/>
    </source>
</evidence>
<proteinExistence type="inferred from homology"/>
<keyword evidence="4" id="KW-0238">DNA-binding</keyword>
<feature type="region of interest" description="Disordered" evidence="8">
    <location>
        <begin position="480"/>
        <end position="509"/>
    </location>
</feature>